<name>A0A8J8WAI8_CHIOP</name>
<comment type="subcellular location">
    <subcellularLocation>
        <location evidence="1">Cytoplasm</location>
        <location evidence="1">Cytoskeleton</location>
        <location evidence="1">Microtubule organizing center</location>
        <location evidence="1">Centrosome</location>
        <location evidence="1">Centriole</location>
    </subcellularLocation>
</comment>
<protein>
    <recommendedName>
        <fullName evidence="6">Protein phosphatase 1 regulatory subunit 35 C-terminal domain-containing protein</fullName>
    </recommendedName>
</protein>
<feature type="compositionally biased region" description="Polar residues" evidence="5">
    <location>
        <begin position="53"/>
        <end position="67"/>
    </location>
</feature>
<dbReference type="InterPro" id="IPR029135">
    <property type="entry name" value="PPP1R35_C"/>
</dbReference>
<evidence type="ECO:0000313" key="8">
    <source>
        <dbReference type="Proteomes" id="UP000770661"/>
    </source>
</evidence>
<dbReference type="GO" id="GO:0005814">
    <property type="term" value="C:centriole"/>
    <property type="evidence" value="ECO:0007669"/>
    <property type="project" value="UniProtKB-SubCell"/>
</dbReference>
<keyword evidence="8" id="KW-1185">Reference proteome</keyword>
<evidence type="ECO:0000256" key="3">
    <source>
        <dbReference type="ARBA" id="ARBA00023212"/>
    </source>
</evidence>
<feature type="region of interest" description="Disordered" evidence="5">
    <location>
        <begin position="34"/>
        <end position="111"/>
    </location>
</feature>
<dbReference type="OrthoDB" id="6336882at2759"/>
<dbReference type="AlphaFoldDB" id="A0A8J8WAI8"/>
<proteinExistence type="inferred from homology"/>
<reference evidence="7" key="1">
    <citation type="submission" date="2020-07" db="EMBL/GenBank/DDBJ databases">
        <title>The High-quality genome of the commercially important snow crab, Chionoecetes opilio.</title>
        <authorList>
            <person name="Jeong J.-H."/>
            <person name="Ryu S."/>
        </authorList>
    </citation>
    <scope>NUCLEOTIDE SEQUENCE</scope>
    <source>
        <strain evidence="7">MADBK_172401_WGS</strain>
        <tissue evidence="7">Digestive gland</tissue>
    </source>
</reference>
<evidence type="ECO:0000256" key="5">
    <source>
        <dbReference type="SAM" id="MobiDB-lite"/>
    </source>
</evidence>
<evidence type="ECO:0000259" key="6">
    <source>
        <dbReference type="Pfam" id="PF15503"/>
    </source>
</evidence>
<sequence length="263" mass="29293">MTELSTPWKADEAYIRKQKEMELKDGERHIYANLESCGTRDSHGKASRHPHNTAATKPQVLLNTQMKNPGCLPKKKCTTKKETAGKQGKSEKASKVPEKYSRVGPGMADDGTLYQRPEINSTLQVATALAQARQMQPDVSRLLKDKLDSPTTAARLKKQPAQEVNVPLRRPVFRELVSLEVSKDSLDTQFRDVLNIRAAAVRPAPRPRDPVPQQSDILDPEEYVSQASVTTARCNYAPASCVQPQSLTRTELLAFSKMVMDQL</sequence>
<accession>A0A8J8WAI8</accession>
<evidence type="ECO:0000256" key="4">
    <source>
        <dbReference type="ARBA" id="ARBA00029452"/>
    </source>
</evidence>
<keyword evidence="3" id="KW-0206">Cytoskeleton</keyword>
<evidence type="ECO:0000256" key="2">
    <source>
        <dbReference type="ARBA" id="ARBA00022490"/>
    </source>
</evidence>
<organism evidence="7 8">
    <name type="scientific">Chionoecetes opilio</name>
    <name type="common">Atlantic snow crab</name>
    <name type="synonym">Cancer opilio</name>
    <dbReference type="NCBI Taxonomy" id="41210"/>
    <lineage>
        <taxon>Eukaryota</taxon>
        <taxon>Metazoa</taxon>
        <taxon>Ecdysozoa</taxon>
        <taxon>Arthropoda</taxon>
        <taxon>Crustacea</taxon>
        <taxon>Multicrustacea</taxon>
        <taxon>Malacostraca</taxon>
        <taxon>Eumalacostraca</taxon>
        <taxon>Eucarida</taxon>
        <taxon>Decapoda</taxon>
        <taxon>Pleocyemata</taxon>
        <taxon>Brachyura</taxon>
        <taxon>Eubrachyura</taxon>
        <taxon>Majoidea</taxon>
        <taxon>Majidae</taxon>
        <taxon>Chionoecetes</taxon>
    </lineage>
</organism>
<dbReference type="EMBL" id="JACEEZ010025755">
    <property type="protein sequence ID" value="KAG0697761.1"/>
    <property type="molecule type" value="Genomic_DNA"/>
</dbReference>
<evidence type="ECO:0000313" key="7">
    <source>
        <dbReference type="EMBL" id="KAG0697761.1"/>
    </source>
</evidence>
<feature type="domain" description="Protein phosphatase 1 regulatory subunit 35 C-terminal" evidence="6">
    <location>
        <begin position="117"/>
        <end position="245"/>
    </location>
</feature>
<comment type="caution">
    <text evidence="7">The sequence shown here is derived from an EMBL/GenBank/DDBJ whole genome shotgun (WGS) entry which is preliminary data.</text>
</comment>
<gene>
    <name evidence="7" type="ORF">GWK47_026228</name>
</gene>
<keyword evidence="2" id="KW-0963">Cytoplasm</keyword>
<comment type="similarity">
    <text evidence="4">Belongs to the PPP1R35 family.</text>
</comment>
<evidence type="ECO:0000256" key="1">
    <source>
        <dbReference type="ARBA" id="ARBA00004114"/>
    </source>
</evidence>
<dbReference type="Proteomes" id="UP000770661">
    <property type="component" value="Unassembled WGS sequence"/>
</dbReference>
<feature type="compositionally biased region" description="Basic and acidic residues" evidence="5">
    <location>
        <begin position="79"/>
        <end position="101"/>
    </location>
</feature>
<dbReference type="Pfam" id="PF15503">
    <property type="entry name" value="PPP1R35_C"/>
    <property type="match status" value="1"/>
</dbReference>